<evidence type="ECO:0000259" key="2">
    <source>
        <dbReference type="Pfam" id="PF01266"/>
    </source>
</evidence>
<accession>A0ABP0BRM8</accession>
<dbReference type="Gene3D" id="3.50.50.60">
    <property type="entry name" value="FAD/NAD(P)-binding domain"/>
    <property type="match status" value="1"/>
</dbReference>
<dbReference type="Pfam" id="PF01266">
    <property type="entry name" value="DAO"/>
    <property type="match status" value="1"/>
</dbReference>
<keyword evidence="4" id="KW-1185">Reference proteome</keyword>
<dbReference type="Proteomes" id="UP001642405">
    <property type="component" value="Unassembled WGS sequence"/>
</dbReference>
<dbReference type="PANTHER" id="PTHR13847">
    <property type="entry name" value="SARCOSINE DEHYDROGENASE-RELATED"/>
    <property type="match status" value="1"/>
</dbReference>
<dbReference type="EMBL" id="CAWUHB010000024">
    <property type="protein sequence ID" value="CAK7222310.1"/>
    <property type="molecule type" value="Genomic_DNA"/>
</dbReference>
<name>A0ABP0BRM8_9PEZI</name>
<comment type="caution">
    <text evidence="3">The sequence shown here is derived from an EMBL/GenBank/DDBJ whole genome shotgun (WGS) entry which is preliminary data.</text>
</comment>
<evidence type="ECO:0000313" key="3">
    <source>
        <dbReference type="EMBL" id="CAK7222310.1"/>
    </source>
</evidence>
<organism evidence="3 4">
    <name type="scientific">Sporothrix curviconia</name>
    <dbReference type="NCBI Taxonomy" id="1260050"/>
    <lineage>
        <taxon>Eukaryota</taxon>
        <taxon>Fungi</taxon>
        <taxon>Dikarya</taxon>
        <taxon>Ascomycota</taxon>
        <taxon>Pezizomycotina</taxon>
        <taxon>Sordariomycetes</taxon>
        <taxon>Sordariomycetidae</taxon>
        <taxon>Ophiostomatales</taxon>
        <taxon>Ophiostomataceae</taxon>
        <taxon>Sporothrix</taxon>
    </lineage>
</organism>
<reference evidence="3 4" key="1">
    <citation type="submission" date="2024-01" db="EMBL/GenBank/DDBJ databases">
        <authorList>
            <person name="Allen C."/>
            <person name="Tagirdzhanova G."/>
        </authorList>
    </citation>
    <scope>NUCLEOTIDE SEQUENCE [LARGE SCALE GENOMIC DNA]</scope>
</reference>
<feature type="compositionally biased region" description="Basic and acidic residues" evidence="1">
    <location>
        <begin position="100"/>
        <end position="114"/>
    </location>
</feature>
<evidence type="ECO:0000256" key="1">
    <source>
        <dbReference type="SAM" id="MobiDB-lite"/>
    </source>
</evidence>
<evidence type="ECO:0000313" key="4">
    <source>
        <dbReference type="Proteomes" id="UP001642405"/>
    </source>
</evidence>
<dbReference type="InterPro" id="IPR036188">
    <property type="entry name" value="FAD/NAD-bd_sf"/>
</dbReference>
<protein>
    <recommendedName>
        <fullName evidence="2">FAD dependent oxidoreductase domain-containing protein</fullName>
    </recommendedName>
</protein>
<sequence>MATVIIGAGIIGVSTAYYLAENDATADIHLVETTDRLFASASGYAGGFLARDWHAPATASLAALSFDQHTALAAKYDGASRWGYALSTALSYGVPGMSDDDKRWQGRRGEDWLRRGTSRSTSAPVDASPAPDKDIKTPAWLHRKNGDRVDVLADDGTTGQVEPAQFCQFLLDTCLARGVQLHQPARVTAVETDAAGRMSSVTVEEGGKQTRLPCTRLVLTAGAWTPRVFAELFPEEAARRNLPVSNYAGHSLVVRTNDTAKREEEAEAVSCFALFAAGGSLQYCPEIFGRANGTLYLAGLNSSTMPLPERASDATPDPALLDDLTATCRRVLGSDDYEVLRTGLCHRPATPWGAPLVLRLLDEQLAATSEEQSMTGGAGGVFVVAGHGPWGISMGPGTGMVLAELVQGRPLSADVSQLGFH</sequence>
<feature type="region of interest" description="Disordered" evidence="1">
    <location>
        <begin position="100"/>
        <end position="137"/>
    </location>
</feature>
<gene>
    <name evidence="3" type="ORF">SCUCBS95973_004799</name>
</gene>
<dbReference type="InterPro" id="IPR006076">
    <property type="entry name" value="FAD-dep_OxRdtase"/>
</dbReference>
<proteinExistence type="predicted"/>
<dbReference type="PANTHER" id="PTHR13847:SF185">
    <property type="entry name" value="FAD DEPENDENT OXIDOREDUCTASE SUPERFAMILY (AFU_ORTHOLOGUE AFUA_3G02360)"/>
    <property type="match status" value="1"/>
</dbReference>
<feature type="domain" description="FAD dependent oxidoreductase" evidence="2">
    <location>
        <begin position="4"/>
        <end position="405"/>
    </location>
</feature>
<dbReference type="Gene3D" id="3.30.9.10">
    <property type="entry name" value="D-Amino Acid Oxidase, subunit A, domain 2"/>
    <property type="match status" value="1"/>
</dbReference>
<dbReference type="SUPFAM" id="SSF51905">
    <property type="entry name" value="FAD/NAD(P)-binding domain"/>
    <property type="match status" value="1"/>
</dbReference>